<proteinExistence type="predicted"/>
<dbReference type="Proteomes" id="UP001386437">
    <property type="component" value="Unassembled WGS sequence"/>
</dbReference>
<feature type="domain" description="Glycosyl transferase family 1" evidence="1">
    <location>
        <begin position="3"/>
        <end position="98"/>
    </location>
</feature>
<comment type="caution">
    <text evidence="2">The sequence shown here is derived from an EMBL/GenBank/DDBJ whole genome shotgun (WGS) entry which is preliminary data.</text>
</comment>
<dbReference type="PANTHER" id="PTHR12526">
    <property type="entry name" value="GLYCOSYLTRANSFERASE"/>
    <property type="match status" value="1"/>
</dbReference>
<dbReference type="EMBL" id="JACFYJ010000001">
    <property type="protein sequence ID" value="MEI5995773.1"/>
    <property type="molecule type" value="Genomic_DNA"/>
</dbReference>
<sequence>MTGQTKKKLMNCAHRYGMTDRIEWLGWKVDPWENIESASALVLTSTVEGFPMVLSEAMARGLPCVSSDCAGARDIVETGVNGWLYKAGQAEELAAILEGIVMGDRQLPQSSAVRASVSRFDSSNVVKEIIDACAAECARRNGSPRFHNKERLDSLRP</sequence>
<dbReference type="PANTHER" id="PTHR12526:SF630">
    <property type="entry name" value="GLYCOSYLTRANSFERASE"/>
    <property type="match status" value="1"/>
</dbReference>
<keyword evidence="3" id="KW-1185">Reference proteome</keyword>
<organism evidence="2 3">
    <name type="scientific">Paraburkholderia bengalensis</name>
    <dbReference type="NCBI Taxonomy" id="2747562"/>
    <lineage>
        <taxon>Bacteria</taxon>
        <taxon>Pseudomonadati</taxon>
        <taxon>Pseudomonadota</taxon>
        <taxon>Betaproteobacteria</taxon>
        <taxon>Burkholderiales</taxon>
        <taxon>Burkholderiaceae</taxon>
        <taxon>Paraburkholderia</taxon>
    </lineage>
</organism>
<accession>A0ABU8IJJ9</accession>
<dbReference type="SUPFAM" id="SSF53756">
    <property type="entry name" value="UDP-Glycosyltransferase/glycogen phosphorylase"/>
    <property type="match status" value="1"/>
</dbReference>
<evidence type="ECO:0000259" key="1">
    <source>
        <dbReference type="Pfam" id="PF00534"/>
    </source>
</evidence>
<reference evidence="2 3" key="1">
    <citation type="journal article" date="2022" name="Arch. Microbiol.">
        <title>Paraburkholderia bengalensis sp. nov. isolated from roots of Oryza sativa, IR64.</title>
        <authorList>
            <person name="Nag P."/>
            <person name="Mondal N."/>
            <person name="Sarkar J."/>
            <person name="Das S."/>
        </authorList>
    </citation>
    <scope>NUCLEOTIDE SEQUENCE [LARGE SCALE GENOMIC DNA]</scope>
    <source>
        <strain evidence="2 3">IR64_4_BI</strain>
    </source>
</reference>
<name>A0ABU8IJJ9_9BURK</name>
<gene>
    <name evidence="2" type="ORF">H3V53_00650</name>
</gene>
<evidence type="ECO:0000313" key="3">
    <source>
        <dbReference type="Proteomes" id="UP001386437"/>
    </source>
</evidence>
<dbReference type="InterPro" id="IPR001296">
    <property type="entry name" value="Glyco_trans_1"/>
</dbReference>
<dbReference type="Pfam" id="PF00534">
    <property type="entry name" value="Glycos_transf_1"/>
    <property type="match status" value="1"/>
</dbReference>
<evidence type="ECO:0000313" key="2">
    <source>
        <dbReference type="EMBL" id="MEI5995773.1"/>
    </source>
</evidence>
<protein>
    <submittedName>
        <fullName evidence="2">Glycosyltransferase</fullName>
    </submittedName>
</protein>
<dbReference type="Gene3D" id="3.40.50.2000">
    <property type="entry name" value="Glycogen Phosphorylase B"/>
    <property type="match status" value="2"/>
</dbReference>